<comment type="caution">
    <text evidence="2">The sequence shown here is derived from an EMBL/GenBank/DDBJ whole genome shotgun (WGS) entry which is preliminary data.</text>
</comment>
<dbReference type="STRING" id="1714016.BA724_13585"/>
<feature type="region of interest" description="Disordered" evidence="1">
    <location>
        <begin position="1"/>
        <end position="28"/>
    </location>
</feature>
<evidence type="ECO:0000256" key="1">
    <source>
        <dbReference type="SAM" id="MobiDB-lite"/>
    </source>
</evidence>
<dbReference type="EMBL" id="MAMP01000025">
    <property type="protein sequence ID" value="OES43449.1"/>
    <property type="molecule type" value="Genomic_DNA"/>
</dbReference>
<evidence type="ECO:0000313" key="3">
    <source>
        <dbReference type="Proteomes" id="UP000095658"/>
    </source>
</evidence>
<keyword evidence="3" id="KW-1185">Reference proteome</keyword>
<gene>
    <name evidence="2" type="ORF">BA724_13585</name>
</gene>
<reference evidence="2 3" key="1">
    <citation type="submission" date="2016-06" db="EMBL/GenBank/DDBJ databases">
        <title>Domibacillus iocasae genome sequencing.</title>
        <authorList>
            <person name="Verma A."/>
            <person name="Pal Y."/>
            <person name="Ojha A.K."/>
            <person name="Krishnamurthi S."/>
        </authorList>
    </citation>
    <scope>NUCLEOTIDE SEQUENCE [LARGE SCALE GENOMIC DNA]</scope>
    <source>
        <strain evidence="2 3">DSM 29979</strain>
    </source>
</reference>
<organism evidence="2 3">
    <name type="scientific">Domibacillus iocasae</name>
    <dbReference type="NCBI Taxonomy" id="1714016"/>
    <lineage>
        <taxon>Bacteria</taxon>
        <taxon>Bacillati</taxon>
        <taxon>Bacillota</taxon>
        <taxon>Bacilli</taxon>
        <taxon>Bacillales</taxon>
        <taxon>Bacillaceae</taxon>
        <taxon>Domibacillus</taxon>
    </lineage>
</organism>
<accession>A0A1E7DK84</accession>
<dbReference type="AlphaFoldDB" id="A0A1E7DK84"/>
<name>A0A1E7DK84_9BACI</name>
<proteinExistence type="predicted"/>
<protein>
    <submittedName>
        <fullName evidence="2">Uncharacterized protein</fullName>
    </submittedName>
</protein>
<dbReference type="Proteomes" id="UP000095658">
    <property type="component" value="Unassembled WGS sequence"/>
</dbReference>
<sequence>MQQEGKENETNSAIRSYEKKKKGADTMGRIRKKKQEDRWYVADVLIDFISYGGEAILYGVRALIKWWN</sequence>
<evidence type="ECO:0000313" key="2">
    <source>
        <dbReference type="EMBL" id="OES43449.1"/>
    </source>
</evidence>